<dbReference type="Gene3D" id="1.10.357.10">
    <property type="entry name" value="Tetracycline Repressor, domain 2"/>
    <property type="match status" value="1"/>
</dbReference>
<dbReference type="RefSeq" id="WP_023561050.1">
    <property type="nucleotide sequence ID" value="NC_022657.1"/>
</dbReference>
<dbReference type="GO" id="GO:0003700">
    <property type="term" value="F:DNA-binding transcription factor activity"/>
    <property type="evidence" value="ECO:0007669"/>
    <property type="project" value="TreeGrafter"/>
</dbReference>
<dbReference type="SUPFAM" id="SSF46689">
    <property type="entry name" value="Homeodomain-like"/>
    <property type="match status" value="1"/>
</dbReference>
<name>U5W6A1_9ACTN</name>
<dbReference type="SUPFAM" id="SSF48498">
    <property type="entry name" value="Tetracyclin repressor-like, C-terminal domain"/>
    <property type="match status" value="1"/>
</dbReference>
<dbReference type="PANTHER" id="PTHR30055:SF226">
    <property type="entry name" value="HTH-TYPE TRANSCRIPTIONAL REGULATOR PKSA"/>
    <property type="match status" value="1"/>
</dbReference>
<gene>
    <name evidence="3" type="ORF">AFR_32300</name>
</gene>
<dbReference type="HOGENOM" id="CLU_069356_27_3_11"/>
<keyword evidence="1" id="KW-0238">DNA-binding</keyword>
<dbReference type="AlphaFoldDB" id="U5W6A1"/>
<dbReference type="eggNOG" id="COG1309">
    <property type="taxonomic scope" value="Bacteria"/>
</dbReference>
<sequence>MGLFGRQGYHATTIAQIEAAAGLSAGAGGLYRHFKSKRALLEEGLRRQFEAGAPLLASLEQTADLPRRERILAVARAGLRRLDQERDVNRLLLRDLATFPDLLDQVRDHELARVHRALTSWVERESPDHPDPAALASVLMSALSHYWVLTDVYAGRHPHGVDEDRFLRTLADLIV</sequence>
<dbReference type="PATRIC" id="fig|1246995.3.peg.6538"/>
<keyword evidence="4" id="KW-1185">Reference proteome</keyword>
<evidence type="ECO:0000313" key="4">
    <source>
        <dbReference type="Proteomes" id="UP000017746"/>
    </source>
</evidence>
<evidence type="ECO:0000313" key="3">
    <source>
        <dbReference type="EMBL" id="AGZ44718.1"/>
    </source>
</evidence>
<dbReference type="PANTHER" id="PTHR30055">
    <property type="entry name" value="HTH-TYPE TRANSCRIPTIONAL REGULATOR RUTR"/>
    <property type="match status" value="1"/>
</dbReference>
<dbReference type="InterPro" id="IPR050109">
    <property type="entry name" value="HTH-type_TetR-like_transc_reg"/>
</dbReference>
<accession>U5W6A1</accession>
<dbReference type="KEGG" id="afs:AFR_32300"/>
<evidence type="ECO:0000256" key="1">
    <source>
        <dbReference type="ARBA" id="ARBA00023125"/>
    </source>
</evidence>
<evidence type="ECO:0000259" key="2">
    <source>
        <dbReference type="Pfam" id="PF00440"/>
    </source>
</evidence>
<proteinExistence type="predicted"/>
<dbReference type="OrthoDB" id="8701707at2"/>
<organism evidence="3 4">
    <name type="scientific">Actinoplanes friuliensis DSM 7358</name>
    <dbReference type="NCBI Taxonomy" id="1246995"/>
    <lineage>
        <taxon>Bacteria</taxon>
        <taxon>Bacillati</taxon>
        <taxon>Actinomycetota</taxon>
        <taxon>Actinomycetes</taxon>
        <taxon>Micromonosporales</taxon>
        <taxon>Micromonosporaceae</taxon>
        <taxon>Actinoplanes</taxon>
    </lineage>
</organism>
<dbReference type="InterPro" id="IPR001647">
    <property type="entry name" value="HTH_TetR"/>
</dbReference>
<reference evidence="3 4" key="1">
    <citation type="journal article" date="2014" name="J. Biotechnol.">
        <title>Complete genome sequence of the actinobacterium Actinoplanes friuliensis HAG 010964, producer of the lipopeptide antibiotic friulimycin.</title>
        <authorList>
            <person name="Ruckert C."/>
            <person name="Szczepanowski R."/>
            <person name="Albersmeier A."/>
            <person name="Goesmann A."/>
            <person name="Fischer N."/>
            <person name="Steinkamper A."/>
            <person name="Puhler A."/>
            <person name="Biener R."/>
            <person name="Schwartz D."/>
            <person name="Kalinowski J."/>
        </authorList>
    </citation>
    <scope>NUCLEOTIDE SEQUENCE [LARGE SCALE GENOMIC DNA]</scope>
    <source>
        <strain evidence="3 4">DSM 7358</strain>
    </source>
</reference>
<dbReference type="STRING" id="1246995.AFR_32300"/>
<dbReference type="InterPro" id="IPR036271">
    <property type="entry name" value="Tet_transcr_reg_TetR-rel_C_sf"/>
</dbReference>
<protein>
    <submittedName>
        <fullName evidence="3">Transcriptional regulator</fullName>
    </submittedName>
</protein>
<dbReference type="EMBL" id="CP006272">
    <property type="protein sequence ID" value="AGZ44718.1"/>
    <property type="molecule type" value="Genomic_DNA"/>
</dbReference>
<feature type="domain" description="HTH tetR-type" evidence="2">
    <location>
        <begin position="3"/>
        <end position="43"/>
    </location>
</feature>
<dbReference type="GO" id="GO:0000976">
    <property type="term" value="F:transcription cis-regulatory region binding"/>
    <property type="evidence" value="ECO:0007669"/>
    <property type="project" value="TreeGrafter"/>
</dbReference>
<dbReference type="InterPro" id="IPR009057">
    <property type="entry name" value="Homeodomain-like_sf"/>
</dbReference>
<dbReference type="Proteomes" id="UP000017746">
    <property type="component" value="Chromosome"/>
</dbReference>
<dbReference type="Pfam" id="PF00440">
    <property type="entry name" value="TetR_N"/>
    <property type="match status" value="1"/>
</dbReference>